<evidence type="ECO:0000256" key="2">
    <source>
        <dbReference type="SAM" id="SignalP"/>
    </source>
</evidence>
<organism evidence="3 4">
    <name type="scientific">Actinoplanes philippinensis</name>
    <dbReference type="NCBI Taxonomy" id="35752"/>
    <lineage>
        <taxon>Bacteria</taxon>
        <taxon>Bacillati</taxon>
        <taxon>Actinomycetota</taxon>
        <taxon>Actinomycetes</taxon>
        <taxon>Micromonosporales</taxon>
        <taxon>Micromonosporaceae</taxon>
        <taxon>Actinoplanes</taxon>
    </lineage>
</organism>
<keyword evidence="4" id="KW-1185">Reference proteome</keyword>
<keyword evidence="2" id="KW-0732">Signal</keyword>
<dbReference type="RefSeq" id="WP_093608923.1">
    <property type="nucleotide sequence ID" value="NZ_BOMT01000014.1"/>
</dbReference>
<protein>
    <recommendedName>
        <fullName evidence="5">DUF2993 domain-containing protein</fullName>
    </recommendedName>
</protein>
<dbReference type="STRING" id="35752.SAMN05421541_101176"/>
<feature type="chain" id="PRO_5039385439" description="DUF2993 domain-containing protein" evidence="2">
    <location>
        <begin position="24"/>
        <end position="263"/>
    </location>
</feature>
<feature type="region of interest" description="Disordered" evidence="1">
    <location>
        <begin position="123"/>
        <end position="150"/>
    </location>
</feature>
<evidence type="ECO:0008006" key="5">
    <source>
        <dbReference type="Google" id="ProtNLM"/>
    </source>
</evidence>
<gene>
    <name evidence="3" type="ORF">SAMN05421541_101176</name>
</gene>
<accession>A0A1I1ZLQ1</accession>
<evidence type="ECO:0000256" key="1">
    <source>
        <dbReference type="SAM" id="MobiDB-lite"/>
    </source>
</evidence>
<feature type="signal peptide" evidence="2">
    <location>
        <begin position="1"/>
        <end position="23"/>
    </location>
</feature>
<reference evidence="3 4" key="1">
    <citation type="submission" date="2016-10" db="EMBL/GenBank/DDBJ databases">
        <authorList>
            <person name="de Groot N.N."/>
        </authorList>
    </citation>
    <scope>NUCLEOTIDE SEQUENCE [LARGE SCALE GENOMIC DNA]</scope>
    <source>
        <strain evidence="3 4">DSM 43019</strain>
    </source>
</reference>
<dbReference type="EMBL" id="FONV01000001">
    <property type="protein sequence ID" value="SFE32626.1"/>
    <property type="molecule type" value="Genomic_DNA"/>
</dbReference>
<dbReference type="OrthoDB" id="3215846at2"/>
<sequence>MRKPSFRKTLILGAVTGCLLVAAVTTDRVAASAAADRLADRLRCAGGLPSEPSVAFGGFPFLTQVARGRFDGLRVTAAGVPAGRFRVGVEATATGVRLPEGEAVRADSLTATITVGYDLLRESSREPGGAEPSGPAPIPGGPPAGFTGDVTADDAGRLLLSTTRTMLGREVPVTVVAAPEIAGTTLTVRPIEVELPAMGLRLPATRLPGLRAPRVDLPALPTGLTWTGAAAGPDGLRLTVEGAGLVADTRPARAAAGGCGGAA</sequence>
<dbReference type="InterPro" id="IPR021373">
    <property type="entry name" value="DUF2993"/>
</dbReference>
<evidence type="ECO:0000313" key="4">
    <source>
        <dbReference type="Proteomes" id="UP000199645"/>
    </source>
</evidence>
<evidence type="ECO:0000313" key="3">
    <source>
        <dbReference type="EMBL" id="SFE32626.1"/>
    </source>
</evidence>
<dbReference type="Proteomes" id="UP000199645">
    <property type="component" value="Unassembled WGS sequence"/>
</dbReference>
<proteinExistence type="predicted"/>
<dbReference type="Pfam" id="PF11209">
    <property type="entry name" value="LmeA"/>
    <property type="match status" value="1"/>
</dbReference>
<name>A0A1I1ZLQ1_9ACTN</name>
<dbReference type="AlphaFoldDB" id="A0A1I1ZLQ1"/>